<reference evidence="1" key="1">
    <citation type="submission" date="2016-07" db="EMBL/GenBank/DDBJ databases">
        <authorList>
            <person name="Bretaudeau A."/>
        </authorList>
    </citation>
    <scope>NUCLEOTIDE SEQUENCE</scope>
    <source>
        <strain evidence="1">Rice</strain>
        <tissue evidence="1">Whole body</tissue>
    </source>
</reference>
<dbReference type="EMBL" id="ODYU01011467">
    <property type="protein sequence ID" value="SOQ57215.1"/>
    <property type="molecule type" value="Genomic_DNA"/>
</dbReference>
<evidence type="ECO:0000313" key="1">
    <source>
        <dbReference type="EMBL" id="SOQ57215.1"/>
    </source>
</evidence>
<gene>
    <name evidence="1" type="ORF">SFRICE_035150</name>
</gene>
<protein>
    <submittedName>
        <fullName evidence="1">SFRICE_035150</fullName>
    </submittedName>
</protein>
<name>A0A2H1WVY0_SPOFR</name>
<proteinExistence type="predicted"/>
<accession>A0A2H1WVY0</accession>
<organism evidence="1">
    <name type="scientific">Spodoptera frugiperda</name>
    <name type="common">Fall armyworm</name>
    <dbReference type="NCBI Taxonomy" id="7108"/>
    <lineage>
        <taxon>Eukaryota</taxon>
        <taxon>Metazoa</taxon>
        <taxon>Ecdysozoa</taxon>
        <taxon>Arthropoda</taxon>
        <taxon>Hexapoda</taxon>
        <taxon>Insecta</taxon>
        <taxon>Pterygota</taxon>
        <taxon>Neoptera</taxon>
        <taxon>Endopterygota</taxon>
        <taxon>Lepidoptera</taxon>
        <taxon>Glossata</taxon>
        <taxon>Ditrysia</taxon>
        <taxon>Noctuoidea</taxon>
        <taxon>Noctuidae</taxon>
        <taxon>Amphipyrinae</taxon>
        <taxon>Spodoptera</taxon>
    </lineage>
</organism>
<dbReference type="AlphaFoldDB" id="A0A2H1WVY0"/>
<sequence length="54" mass="6607">MATCKLFLKEKNPRDVYKWNRHNKHYKINIEHNTRRIDQNDAGFNIIGHEDIRD</sequence>